<reference evidence="1" key="1">
    <citation type="submission" date="2022-11" db="EMBL/GenBank/DDBJ databases">
        <title>Dyadobacter pollutisoli sp. nov., isolated from plastic dumped soil.</title>
        <authorList>
            <person name="Kim J.M."/>
            <person name="Kim K.R."/>
            <person name="Lee J.K."/>
            <person name="Hao L."/>
            <person name="Jeon C.O."/>
        </authorList>
    </citation>
    <scope>NUCLEOTIDE SEQUENCE</scope>
    <source>
        <strain evidence="1">U1</strain>
    </source>
</reference>
<keyword evidence="2" id="KW-1185">Reference proteome</keyword>
<sequence length="725" mass="81393">MEKRLLVIAIISIFSLTKCLSQSVYYDVLRINSDIKFERSVTTGKVVLFPTVTNLTVFNSILIKYINSGNILKTDTSSSHILSRIKEDLSDNPFIEVASNQLSGELDNQTQKFKTVNFGGLGSLGGIDVTKFANAIADIMIDRAKQELTVAFFDRFKKFSQENPEFQILFPKTTSNLSNLLTHTYPQMLPALRNGFLDDLKLITYNLDDVLELPKYNELLRNFPEMRVAIRSLRLLHDLEAGTINLAEVICEFSEFPEFNPVVTSNSLNEFKNMGATLAFAALFSEALRTDSASFSKDSTIWVSPKEIRNLIADPISTQIFIGLLYQQVKNRDIEFFFELKPVKLTAILEREKDKIFVFQSKIAEFANLTDKFSVSYKEIKNKISKREKLTNENIHSYIGVSLDVLDYTFSILKIFDSQLIKDNYLTIPRKANGLYKDIYSEQYTQAVNDAVDILKEVHNLTSGNKKRDSVVKSKEEERKRMPADADFTNIDKELNLLKSTLKAVNDSLSKMITFIEKVKPYALFMANMVEAKDEEAVKAALENVILPVGSSSIKKSSHGNISVQTYLGAYWSTSNGTGSSTGAWADRFGVSAPIGISFTPGFQSWGRGGSLSYFASLFDLGAIVDYKLKKQDNVVQNNGTVDPNAVSKEYTIKLGQIFSPGIFLVYGFFGNLPLSLGYGFQYGPGLSKIDVSNSTVLSKPKVRWSFFLAVDMPFFTLKNRLKAK</sequence>
<name>A0A9E8NE18_9BACT</name>
<dbReference type="KEGG" id="dpf:ON006_00490"/>
<organism evidence="1 2">
    <name type="scientific">Dyadobacter pollutisoli</name>
    <dbReference type="NCBI Taxonomy" id="2910158"/>
    <lineage>
        <taxon>Bacteria</taxon>
        <taxon>Pseudomonadati</taxon>
        <taxon>Bacteroidota</taxon>
        <taxon>Cytophagia</taxon>
        <taxon>Cytophagales</taxon>
        <taxon>Spirosomataceae</taxon>
        <taxon>Dyadobacter</taxon>
    </lineage>
</organism>
<protein>
    <submittedName>
        <fullName evidence="1">Uncharacterized protein</fullName>
    </submittedName>
</protein>
<evidence type="ECO:0000313" key="1">
    <source>
        <dbReference type="EMBL" id="WAC12444.1"/>
    </source>
</evidence>
<evidence type="ECO:0000313" key="2">
    <source>
        <dbReference type="Proteomes" id="UP001164653"/>
    </source>
</evidence>
<accession>A0A9E8NE18</accession>
<gene>
    <name evidence="1" type="ORF">ON006_00490</name>
</gene>
<dbReference type="RefSeq" id="WP_244824591.1">
    <property type="nucleotide sequence ID" value="NZ_CP112998.1"/>
</dbReference>
<dbReference type="EMBL" id="CP112998">
    <property type="protein sequence ID" value="WAC12444.1"/>
    <property type="molecule type" value="Genomic_DNA"/>
</dbReference>
<dbReference type="Proteomes" id="UP001164653">
    <property type="component" value="Chromosome"/>
</dbReference>
<dbReference type="AlphaFoldDB" id="A0A9E8NE18"/>
<proteinExistence type="predicted"/>